<dbReference type="GO" id="GO:0003676">
    <property type="term" value="F:nucleic acid binding"/>
    <property type="evidence" value="ECO:0007669"/>
    <property type="project" value="InterPro"/>
</dbReference>
<dbReference type="OMA" id="FIDAPRQ"/>
<dbReference type="AlphaFoldDB" id="A0A0N4VUF4"/>
<keyword evidence="1" id="KW-0862">Zinc</keyword>
<dbReference type="InterPro" id="IPR001878">
    <property type="entry name" value="Znf_CCHC"/>
</dbReference>
<keyword evidence="5" id="KW-1185">Reference proteome</keyword>
<evidence type="ECO:0000256" key="2">
    <source>
        <dbReference type="SAM" id="MobiDB-lite"/>
    </source>
</evidence>
<dbReference type="Proteomes" id="UP000268014">
    <property type="component" value="Unassembled WGS sequence"/>
</dbReference>
<dbReference type="WBParaSite" id="HPLM_0000092101-mRNA-1">
    <property type="protein sequence ID" value="HPLM_0000092101-mRNA-1"/>
    <property type="gene ID" value="HPLM_0000092101"/>
</dbReference>
<reference evidence="6" key="1">
    <citation type="submission" date="2017-02" db="UniProtKB">
        <authorList>
            <consortium name="WormBaseParasite"/>
        </authorList>
    </citation>
    <scope>IDENTIFICATION</scope>
</reference>
<evidence type="ECO:0000313" key="4">
    <source>
        <dbReference type="EMBL" id="VDO07039.1"/>
    </source>
</evidence>
<sequence>MVATVIPDGLLPRTVPFTGSREDPIQFSLWLRRLKDVMRMRSTTWTTQPKAYFLTGYLDGVAREKLEELTDERDDHVVVVEHLKRTFEGPPRYTARQALASCQQQISESASTFANCYFWCGPLWLTPPRPPLLRQARQPNYVRASGSESADGEAATQGSSSGRLMRPSLGPRTVEQTGKNPIRSRSPVKCFDCGEVGHLSRQCPSPRNSQGDTGKPTARSSPRGHGFSRLPRNYASPSRYDRDRELPQAREQVNALSISLQENKSALEKTDARVTALVRRNEELARSTYGHVPSSSFSLPMPQVNLLLPLSILLCASFSEALTTPAWLCPHSPTDALARIPTHYNCSQVILPSDGPPRPFLPIFTVLIRNGAIR</sequence>
<evidence type="ECO:0000256" key="1">
    <source>
        <dbReference type="PROSITE-ProRule" id="PRU00047"/>
    </source>
</evidence>
<feature type="region of interest" description="Disordered" evidence="2">
    <location>
        <begin position="201"/>
        <end position="245"/>
    </location>
</feature>
<evidence type="ECO:0000313" key="5">
    <source>
        <dbReference type="Proteomes" id="UP000268014"/>
    </source>
</evidence>
<dbReference type="GO" id="GO:0005737">
    <property type="term" value="C:cytoplasm"/>
    <property type="evidence" value="ECO:0007669"/>
    <property type="project" value="UniProtKB-ARBA"/>
</dbReference>
<keyword evidence="1" id="KW-0479">Metal-binding</keyword>
<dbReference type="GO" id="GO:0008270">
    <property type="term" value="F:zinc ion binding"/>
    <property type="evidence" value="ECO:0007669"/>
    <property type="project" value="UniProtKB-KW"/>
</dbReference>
<dbReference type="OrthoDB" id="5872378at2759"/>
<accession>A0A0N4VUF4</accession>
<protein>
    <submittedName>
        <fullName evidence="6">CCHC-type domain-containing protein</fullName>
    </submittedName>
</protein>
<dbReference type="Gene3D" id="4.10.60.10">
    <property type="entry name" value="Zinc finger, CCHC-type"/>
    <property type="match status" value="1"/>
</dbReference>
<dbReference type="EMBL" id="UZAF01000972">
    <property type="protein sequence ID" value="VDO07039.1"/>
    <property type="molecule type" value="Genomic_DNA"/>
</dbReference>
<dbReference type="InterPro" id="IPR036875">
    <property type="entry name" value="Znf_CCHC_sf"/>
</dbReference>
<feature type="compositionally biased region" description="Polar residues" evidence="2">
    <location>
        <begin position="202"/>
        <end position="212"/>
    </location>
</feature>
<name>A0A0N4VUF4_HAEPC</name>
<dbReference type="Pfam" id="PF00098">
    <property type="entry name" value="zf-CCHC"/>
    <property type="match status" value="1"/>
</dbReference>
<keyword evidence="1" id="KW-0863">Zinc-finger</keyword>
<organism evidence="6">
    <name type="scientific">Haemonchus placei</name>
    <name type="common">Barber's pole worm</name>
    <dbReference type="NCBI Taxonomy" id="6290"/>
    <lineage>
        <taxon>Eukaryota</taxon>
        <taxon>Metazoa</taxon>
        <taxon>Ecdysozoa</taxon>
        <taxon>Nematoda</taxon>
        <taxon>Chromadorea</taxon>
        <taxon>Rhabditida</taxon>
        <taxon>Rhabditina</taxon>
        <taxon>Rhabditomorpha</taxon>
        <taxon>Strongyloidea</taxon>
        <taxon>Trichostrongylidae</taxon>
        <taxon>Haemonchus</taxon>
    </lineage>
</organism>
<proteinExistence type="predicted"/>
<feature type="domain" description="CCHC-type" evidence="3">
    <location>
        <begin position="189"/>
        <end position="205"/>
    </location>
</feature>
<gene>
    <name evidence="4" type="ORF">HPLM_LOCUS922</name>
</gene>
<evidence type="ECO:0000259" key="3">
    <source>
        <dbReference type="PROSITE" id="PS50158"/>
    </source>
</evidence>
<dbReference type="GO" id="GO:0019899">
    <property type="term" value="F:enzyme binding"/>
    <property type="evidence" value="ECO:0007669"/>
    <property type="project" value="UniProtKB-ARBA"/>
</dbReference>
<dbReference type="PROSITE" id="PS50158">
    <property type="entry name" value="ZF_CCHC"/>
    <property type="match status" value="1"/>
</dbReference>
<evidence type="ECO:0000313" key="6">
    <source>
        <dbReference type="WBParaSite" id="HPLM_0000092101-mRNA-1"/>
    </source>
</evidence>
<dbReference type="SUPFAM" id="SSF57756">
    <property type="entry name" value="Retrovirus zinc finger-like domains"/>
    <property type="match status" value="1"/>
</dbReference>
<dbReference type="SMART" id="SM00343">
    <property type="entry name" value="ZnF_C2HC"/>
    <property type="match status" value="1"/>
</dbReference>
<reference evidence="4 5" key="2">
    <citation type="submission" date="2018-11" db="EMBL/GenBank/DDBJ databases">
        <authorList>
            <consortium name="Pathogen Informatics"/>
        </authorList>
    </citation>
    <scope>NUCLEOTIDE SEQUENCE [LARGE SCALE GENOMIC DNA]</scope>
    <source>
        <strain evidence="4 5">MHpl1</strain>
    </source>
</reference>
<feature type="region of interest" description="Disordered" evidence="2">
    <location>
        <begin position="143"/>
        <end position="183"/>
    </location>
</feature>
<feature type="compositionally biased region" description="Low complexity" evidence="2">
    <location>
        <begin position="143"/>
        <end position="155"/>
    </location>
</feature>